<dbReference type="GO" id="GO:0016811">
    <property type="term" value="F:hydrolase activity, acting on carbon-nitrogen (but not peptide) bonds, in linear amides"/>
    <property type="evidence" value="ECO:0007669"/>
    <property type="project" value="TreeGrafter"/>
</dbReference>
<dbReference type="InterPro" id="IPR003737">
    <property type="entry name" value="GlcNAc_PI_deacetylase-related"/>
</dbReference>
<dbReference type="InterPro" id="IPR024078">
    <property type="entry name" value="LmbE-like_dom_sf"/>
</dbReference>
<dbReference type="PANTHER" id="PTHR12993:SF11">
    <property type="entry name" value="N-ACETYLGLUCOSAMINYL-PHOSPHATIDYLINOSITOL DE-N-ACETYLASE"/>
    <property type="match status" value="1"/>
</dbReference>
<name>X1DB90_9ZZZZ</name>
<comment type="caution">
    <text evidence="1">The sequence shown here is derived from an EMBL/GenBank/DDBJ whole genome shotgun (WGS) entry which is preliminary data.</text>
</comment>
<dbReference type="EMBL" id="BART01031916">
    <property type="protein sequence ID" value="GAH18031.1"/>
    <property type="molecule type" value="Genomic_DNA"/>
</dbReference>
<dbReference type="PANTHER" id="PTHR12993">
    <property type="entry name" value="N-ACETYLGLUCOSAMINYL-PHOSPHATIDYLINOSITOL DE-N-ACETYLASE-RELATED"/>
    <property type="match status" value="1"/>
</dbReference>
<proteinExistence type="predicted"/>
<evidence type="ECO:0000313" key="1">
    <source>
        <dbReference type="EMBL" id="GAH18031.1"/>
    </source>
</evidence>
<sequence length="207" mass="23750">MSWLIPDDPELACGGTIAKWTGQGDEVYYIIVSCGEKGTWDRDVSPFNVAETREKEANEAAEYLGVKKVIFLRHPDGNIGLANTLKLEIAALIRKLKPHTIVTHDPWRRHFHPDHRATGFIVIDAITIARDWHFYPFLREIGLRPHRAKELLFTPTDKPTFVNDVSDTFEIKIRAIRIHKSQLNQLPNWEKRIKKMAVDVGKTSGFE</sequence>
<dbReference type="SUPFAM" id="SSF102588">
    <property type="entry name" value="LmbE-like"/>
    <property type="match status" value="1"/>
</dbReference>
<evidence type="ECO:0008006" key="2">
    <source>
        <dbReference type="Google" id="ProtNLM"/>
    </source>
</evidence>
<dbReference type="Gene3D" id="3.40.50.10320">
    <property type="entry name" value="LmbE-like"/>
    <property type="match status" value="1"/>
</dbReference>
<gene>
    <name evidence="1" type="ORF">S01H4_55323</name>
</gene>
<dbReference type="AlphaFoldDB" id="X1DB90"/>
<dbReference type="Pfam" id="PF02585">
    <property type="entry name" value="PIG-L"/>
    <property type="match status" value="1"/>
</dbReference>
<protein>
    <recommendedName>
        <fullName evidence="2">PIG-L family deacetylase</fullName>
    </recommendedName>
</protein>
<organism evidence="1">
    <name type="scientific">marine sediment metagenome</name>
    <dbReference type="NCBI Taxonomy" id="412755"/>
    <lineage>
        <taxon>unclassified sequences</taxon>
        <taxon>metagenomes</taxon>
        <taxon>ecological metagenomes</taxon>
    </lineage>
</organism>
<feature type="non-terminal residue" evidence="1">
    <location>
        <position position="207"/>
    </location>
</feature>
<reference evidence="1" key="1">
    <citation type="journal article" date="2014" name="Front. Microbiol.">
        <title>High frequency of phylogenetically diverse reductive dehalogenase-homologous genes in deep subseafloor sedimentary metagenomes.</title>
        <authorList>
            <person name="Kawai M."/>
            <person name="Futagami T."/>
            <person name="Toyoda A."/>
            <person name="Takaki Y."/>
            <person name="Nishi S."/>
            <person name="Hori S."/>
            <person name="Arai W."/>
            <person name="Tsubouchi T."/>
            <person name="Morono Y."/>
            <person name="Uchiyama I."/>
            <person name="Ito T."/>
            <person name="Fujiyama A."/>
            <person name="Inagaki F."/>
            <person name="Takami H."/>
        </authorList>
    </citation>
    <scope>NUCLEOTIDE SEQUENCE</scope>
    <source>
        <strain evidence="1">Expedition CK06-06</strain>
    </source>
</reference>
<accession>X1DB90</accession>